<name>A0A830C589_9LAMI</name>
<dbReference type="PANTHER" id="PTHR34568">
    <property type="entry name" value="RRM DOMAIN-CONTAINING PROTEIN"/>
    <property type="match status" value="1"/>
</dbReference>
<dbReference type="Proteomes" id="UP000653305">
    <property type="component" value="Unassembled WGS sequence"/>
</dbReference>
<comment type="caution">
    <text evidence="2">The sequence shown here is derived from an EMBL/GenBank/DDBJ whole genome shotgun (WGS) entry which is preliminary data.</text>
</comment>
<dbReference type="OrthoDB" id="787154at2759"/>
<gene>
    <name evidence="2" type="ORF">PHJA_001570400</name>
</gene>
<accession>A0A830C589</accession>
<proteinExistence type="predicted"/>
<dbReference type="EMBL" id="BMAC01000343">
    <property type="protein sequence ID" value="GFP94259.1"/>
    <property type="molecule type" value="Genomic_DNA"/>
</dbReference>
<feature type="domain" description="AT3G52170-like helix-turn-helix" evidence="1">
    <location>
        <begin position="3"/>
        <end position="37"/>
    </location>
</feature>
<organism evidence="2 3">
    <name type="scientific">Phtheirospermum japonicum</name>
    <dbReference type="NCBI Taxonomy" id="374723"/>
    <lineage>
        <taxon>Eukaryota</taxon>
        <taxon>Viridiplantae</taxon>
        <taxon>Streptophyta</taxon>
        <taxon>Embryophyta</taxon>
        <taxon>Tracheophyta</taxon>
        <taxon>Spermatophyta</taxon>
        <taxon>Magnoliopsida</taxon>
        <taxon>eudicotyledons</taxon>
        <taxon>Gunneridae</taxon>
        <taxon>Pentapetalae</taxon>
        <taxon>asterids</taxon>
        <taxon>lamiids</taxon>
        <taxon>Lamiales</taxon>
        <taxon>Orobanchaceae</taxon>
        <taxon>Orobanchaceae incertae sedis</taxon>
        <taxon>Phtheirospermum</taxon>
    </lineage>
</organism>
<dbReference type="Pfam" id="PF25896">
    <property type="entry name" value="HTH_AT3G52170"/>
    <property type="match status" value="1"/>
</dbReference>
<keyword evidence="3" id="KW-1185">Reference proteome</keyword>
<evidence type="ECO:0000259" key="1">
    <source>
        <dbReference type="Pfam" id="PF25896"/>
    </source>
</evidence>
<dbReference type="PANTHER" id="PTHR34568:SF1">
    <property type="entry name" value="DNA BINDING PROTEIN"/>
    <property type="match status" value="1"/>
</dbReference>
<feature type="non-terminal residue" evidence="2">
    <location>
        <position position="1"/>
    </location>
</feature>
<evidence type="ECO:0000313" key="2">
    <source>
        <dbReference type="EMBL" id="GFP94259.1"/>
    </source>
</evidence>
<reference evidence="2" key="1">
    <citation type="submission" date="2020-07" db="EMBL/GenBank/DDBJ databases">
        <title>Ethylene signaling mediates host invasion by parasitic plants.</title>
        <authorList>
            <person name="Yoshida S."/>
        </authorList>
    </citation>
    <scope>NUCLEOTIDE SEQUENCE</scope>
    <source>
        <strain evidence="2">Okayama</strain>
    </source>
</reference>
<dbReference type="AlphaFoldDB" id="A0A830C589"/>
<dbReference type="InterPro" id="IPR058942">
    <property type="entry name" value="AT3G52170-like"/>
</dbReference>
<evidence type="ECO:0000313" key="3">
    <source>
        <dbReference type="Proteomes" id="UP000653305"/>
    </source>
</evidence>
<sequence length="373" mass="41178">IFRYQHSNNGNFPSLNLTHKEVGGSFYTVREIVREIIQENRVLAPPKLSISESMHIATHVLTPEYQISSEENISISTEQLNGSYPSELDNEQIEGIIKVAKKIESHDGKGECYQAPNHYLLNNDEKIVNRIEALEENSHFDNRQDNNDSGILSIQEINGQKNEEFGQKNVLKSTEILDEGKYGARDVEASETGKSRVSSNVVVETFPLRPVPGTIHDMDIRSGNLQEADGTLEAIRNSSGFDDAKGEEKITDEKVVLNHQGFSLESSKYSSATKSVVLGMGDVVGLESGDLLSAGIKCQFSLCGLLQDSSIQVGTKASGQDNTSLPKDNNPTLDRINLETWEGTSKKSTRPESNPLLALAKAFISSFVRFWTE</sequence>
<protein>
    <recommendedName>
        <fullName evidence="1">AT3G52170-like helix-turn-helix domain-containing protein</fullName>
    </recommendedName>
</protein>
<dbReference type="InterPro" id="IPR058941">
    <property type="entry name" value="HTH_AT3G52170-like"/>
</dbReference>